<evidence type="ECO:0000259" key="15">
    <source>
        <dbReference type="PROSITE" id="PS50109"/>
    </source>
</evidence>
<dbReference type="PANTHER" id="PTHR45528">
    <property type="entry name" value="SENSOR HISTIDINE KINASE CPXA"/>
    <property type="match status" value="1"/>
</dbReference>
<evidence type="ECO:0000256" key="3">
    <source>
        <dbReference type="ARBA" id="ARBA00012438"/>
    </source>
</evidence>
<dbReference type="SUPFAM" id="SSF47384">
    <property type="entry name" value="Homodimeric domain of signal transducing histidine kinase"/>
    <property type="match status" value="1"/>
</dbReference>
<dbReference type="InterPro" id="IPR036890">
    <property type="entry name" value="HATPase_C_sf"/>
</dbReference>
<evidence type="ECO:0000256" key="4">
    <source>
        <dbReference type="ARBA" id="ARBA00022475"/>
    </source>
</evidence>
<evidence type="ECO:0000256" key="11">
    <source>
        <dbReference type="ARBA" id="ARBA00022989"/>
    </source>
</evidence>
<dbReference type="InterPro" id="IPR005467">
    <property type="entry name" value="His_kinase_dom"/>
</dbReference>
<keyword evidence="12" id="KW-0902">Two-component regulatory system</keyword>
<dbReference type="AlphaFoldDB" id="A0AB36TCZ1"/>
<keyword evidence="8" id="KW-0547">Nucleotide-binding</keyword>
<dbReference type="SMART" id="SM00387">
    <property type="entry name" value="HATPase_c"/>
    <property type="match status" value="1"/>
</dbReference>
<dbReference type="GO" id="GO:0005886">
    <property type="term" value="C:plasma membrane"/>
    <property type="evidence" value="ECO:0007669"/>
    <property type="project" value="UniProtKB-SubCell"/>
</dbReference>
<dbReference type="InterPro" id="IPR003594">
    <property type="entry name" value="HATPase_dom"/>
</dbReference>
<evidence type="ECO:0000256" key="13">
    <source>
        <dbReference type="ARBA" id="ARBA00023136"/>
    </source>
</evidence>
<dbReference type="PROSITE" id="PS50109">
    <property type="entry name" value="HIS_KIN"/>
    <property type="match status" value="1"/>
</dbReference>
<evidence type="ECO:0000256" key="5">
    <source>
        <dbReference type="ARBA" id="ARBA00022553"/>
    </source>
</evidence>
<keyword evidence="5" id="KW-0597">Phosphoprotein</keyword>
<evidence type="ECO:0000256" key="12">
    <source>
        <dbReference type="ARBA" id="ARBA00023012"/>
    </source>
</evidence>
<dbReference type="GO" id="GO:0000155">
    <property type="term" value="F:phosphorelay sensor kinase activity"/>
    <property type="evidence" value="ECO:0007669"/>
    <property type="project" value="InterPro"/>
</dbReference>
<accession>A0AB36TCZ1</accession>
<comment type="catalytic activity">
    <reaction evidence="1">
        <text>ATP + protein L-histidine = ADP + protein N-phospho-L-histidine.</text>
        <dbReference type="EC" id="2.7.13.3"/>
    </reaction>
</comment>
<dbReference type="SMART" id="SM00388">
    <property type="entry name" value="HisKA"/>
    <property type="match status" value="1"/>
</dbReference>
<feature type="transmembrane region" description="Helical" evidence="14">
    <location>
        <begin position="340"/>
        <end position="361"/>
    </location>
</feature>
<dbReference type="Proteomes" id="UP000223596">
    <property type="component" value="Unassembled WGS sequence"/>
</dbReference>
<evidence type="ECO:0000256" key="7">
    <source>
        <dbReference type="ARBA" id="ARBA00022692"/>
    </source>
</evidence>
<dbReference type="GO" id="GO:0005524">
    <property type="term" value="F:ATP binding"/>
    <property type="evidence" value="ECO:0007669"/>
    <property type="project" value="UniProtKB-KW"/>
</dbReference>
<comment type="subcellular location">
    <subcellularLocation>
        <location evidence="2">Cell membrane</location>
        <topology evidence="2">Multi-pass membrane protein</topology>
    </subcellularLocation>
</comment>
<keyword evidence="10" id="KW-0067">ATP-binding</keyword>
<dbReference type="EC" id="2.7.13.3" evidence="3"/>
<dbReference type="CDD" id="cd00082">
    <property type="entry name" value="HisKA"/>
    <property type="match status" value="1"/>
</dbReference>
<proteinExistence type="predicted"/>
<name>A0AB36TCZ1_ACETH</name>
<evidence type="ECO:0000256" key="1">
    <source>
        <dbReference type="ARBA" id="ARBA00000085"/>
    </source>
</evidence>
<keyword evidence="13 14" id="KW-0472">Membrane</keyword>
<keyword evidence="11 14" id="KW-1133">Transmembrane helix</keyword>
<dbReference type="RefSeq" id="WP_003515277.1">
    <property type="nucleotide sequence ID" value="NZ_CP013828.1"/>
</dbReference>
<comment type="caution">
    <text evidence="16">The sequence shown here is derived from an EMBL/GenBank/DDBJ whole genome shotgun (WGS) entry which is preliminary data.</text>
</comment>
<dbReference type="PANTHER" id="PTHR45528:SF1">
    <property type="entry name" value="SENSOR HISTIDINE KINASE CPXA"/>
    <property type="match status" value="1"/>
</dbReference>
<evidence type="ECO:0000313" key="17">
    <source>
        <dbReference type="Proteomes" id="UP000223596"/>
    </source>
</evidence>
<keyword evidence="4" id="KW-1003">Cell membrane</keyword>
<dbReference type="GeneID" id="35805827"/>
<evidence type="ECO:0000256" key="9">
    <source>
        <dbReference type="ARBA" id="ARBA00022777"/>
    </source>
</evidence>
<dbReference type="InterPro" id="IPR050398">
    <property type="entry name" value="HssS/ArlS-like"/>
</dbReference>
<evidence type="ECO:0000313" key="16">
    <source>
        <dbReference type="EMBL" id="PFH01678.1"/>
    </source>
</evidence>
<evidence type="ECO:0000256" key="10">
    <source>
        <dbReference type="ARBA" id="ARBA00022840"/>
    </source>
</evidence>
<feature type="domain" description="Histidine kinase" evidence="15">
    <location>
        <begin position="460"/>
        <end position="674"/>
    </location>
</feature>
<dbReference type="SUPFAM" id="SSF55874">
    <property type="entry name" value="ATPase domain of HSP90 chaperone/DNA topoisomerase II/histidine kinase"/>
    <property type="match status" value="1"/>
</dbReference>
<dbReference type="Pfam" id="PF00512">
    <property type="entry name" value="HisKA"/>
    <property type="match status" value="1"/>
</dbReference>
<dbReference type="EMBL" id="PDBW01000001">
    <property type="protein sequence ID" value="PFH01678.1"/>
    <property type="molecule type" value="Genomic_DNA"/>
</dbReference>
<evidence type="ECO:0000256" key="8">
    <source>
        <dbReference type="ARBA" id="ARBA00022741"/>
    </source>
</evidence>
<dbReference type="InterPro" id="IPR036097">
    <property type="entry name" value="HisK_dim/P_sf"/>
</dbReference>
<feature type="transmembrane region" description="Helical" evidence="14">
    <location>
        <begin position="277"/>
        <end position="304"/>
    </location>
</feature>
<dbReference type="Gene3D" id="3.30.565.10">
    <property type="entry name" value="Histidine kinase-like ATPase, C-terminal domain"/>
    <property type="match status" value="1"/>
</dbReference>
<evidence type="ECO:0000256" key="6">
    <source>
        <dbReference type="ARBA" id="ARBA00022679"/>
    </source>
</evidence>
<keyword evidence="7 14" id="KW-0812">Transmembrane</keyword>
<feature type="transmembrane region" description="Helical" evidence="14">
    <location>
        <begin position="373"/>
        <end position="392"/>
    </location>
</feature>
<keyword evidence="9 16" id="KW-0418">Kinase</keyword>
<evidence type="ECO:0000256" key="2">
    <source>
        <dbReference type="ARBA" id="ARBA00004651"/>
    </source>
</evidence>
<sequence length="679" mass="77573">MDTKWKNIKYSNITKVIVIFLAWLSFVCASESVFFVVTNGNTVEYASYYDYPEFISGFYTCLESVADYYIWVKDVDGPDDIMVLEDESIADKMFAYYNAKPTISGLVNFAYYIKNNTTGETFTNIKYEEPVELLKKQPTYTYIDRSHVQSMKPYKTSHVIEVIRKTEMAYEIHAAIIEPLKPGDKFYDDFVRFNRVKHLWDLMVVVFVVSSILFIGSLVFLFNVTWERIKYQNRNLAFIDKMHMDIYTLGVLILTAIGMSIFWNVSWDTLNKPSSTYTLGNIFIGVTVLSLIFIICLSCLLSFVRRAAKGKLRNSFLFVMILRKIGDFIKQLFSGKIFKGWILFFLFIYVAIDCILFTMFVDQFVNYGFCKTVATLVFLLVFINALVFVFTAKALRSLAAIIEGTEQISRGNLDYEMNIGKMSPVFVSFAQNISNIRGGLKKAVEEAIKGERMKTELITNVSHDLKTPLTSIINYVDLLKREEMGSQKAKEYIGILEEKSARLKVLIEDLVEASKASSGNLAVNFEKVDLHELVLQAQGEYQDKMEKSGLDIRISAEDNNIFVRADGRHMWRIIENLMSNVLKYSLQGSRVYIDITRNQTDGVLVIKNISATPLNIPVERLTERFVRGDEARTTEGSGLGLSIAQSLTTLQKGKFDIEIDGDLFKVIVQMPLWEASFIS</sequence>
<organism evidence="16 17">
    <name type="scientific">Acetivibrio thermocellus AD2</name>
    <dbReference type="NCBI Taxonomy" id="1138384"/>
    <lineage>
        <taxon>Bacteria</taxon>
        <taxon>Bacillati</taxon>
        <taxon>Bacillota</taxon>
        <taxon>Clostridia</taxon>
        <taxon>Eubacteriales</taxon>
        <taxon>Oscillospiraceae</taxon>
        <taxon>Acetivibrio</taxon>
    </lineage>
</organism>
<dbReference type="Pfam" id="PF02518">
    <property type="entry name" value="HATPase_c"/>
    <property type="match status" value="1"/>
</dbReference>
<dbReference type="Gene3D" id="1.10.287.130">
    <property type="match status" value="1"/>
</dbReference>
<dbReference type="FunFam" id="1.10.287.130:FF:000001">
    <property type="entry name" value="Two-component sensor histidine kinase"/>
    <property type="match status" value="1"/>
</dbReference>
<evidence type="ECO:0000256" key="14">
    <source>
        <dbReference type="SAM" id="Phobius"/>
    </source>
</evidence>
<feature type="transmembrane region" description="Helical" evidence="14">
    <location>
        <begin position="246"/>
        <end position="265"/>
    </location>
</feature>
<protein>
    <recommendedName>
        <fullName evidence="3">histidine kinase</fullName>
        <ecNumber evidence="3">2.7.13.3</ecNumber>
    </recommendedName>
</protein>
<reference evidence="16 17" key="1">
    <citation type="submission" date="2017-09" db="EMBL/GenBank/DDBJ databases">
        <title>Evaluation of Pacific Biosciences Sequencing Technology to Finishing C. thermocellum Genome Sequences.</title>
        <authorList>
            <person name="Brown S."/>
        </authorList>
    </citation>
    <scope>NUCLEOTIDE SEQUENCE [LARGE SCALE GENOMIC DNA]</scope>
    <source>
        <strain evidence="16 17">AD2</strain>
    </source>
</reference>
<gene>
    <name evidence="16" type="ORF">M972_11417</name>
</gene>
<keyword evidence="6" id="KW-0808">Transferase</keyword>
<feature type="transmembrane region" description="Helical" evidence="14">
    <location>
        <begin position="202"/>
        <end position="226"/>
    </location>
</feature>
<dbReference type="InterPro" id="IPR003661">
    <property type="entry name" value="HisK_dim/P_dom"/>
</dbReference>